<dbReference type="Pfam" id="PF12833">
    <property type="entry name" value="HTH_18"/>
    <property type="match status" value="1"/>
</dbReference>
<keyword evidence="6" id="KW-1185">Reference proteome</keyword>
<dbReference type="InterPro" id="IPR009057">
    <property type="entry name" value="Homeodomain-like_sf"/>
</dbReference>
<dbReference type="EMBL" id="CP089984">
    <property type="protein sequence ID" value="WXB11726.1"/>
    <property type="molecule type" value="Genomic_DNA"/>
</dbReference>
<keyword evidence="3" id="KW-0804">Transcription</keyword>
<proteinExistence type="predicted"/>
<organism evidence="5 6">
    <name type="scientific">Pendulispora albinea</name>
    <dbReference type="NCBI Taxonomy" id="2741071"/>
    <lineage>
        <taxon>Bacteria</taxon>
        <taxon>Pseudomonadati</taxon>
        <taxon>Myxococcota</taxon>
        <taxon>Myxococcia</taxon>
        <taxon>Myxococcales</taxon>
        <taxon>Sorangiineae</taxon>
        <taxon>Pendulisporaceae</taxon>
        <taxon>Pendulispora</taxon>
    </lineage>
</organism>
<dbReference type="RefSeq" id="WP_394821348.1">
    <property type="nucleotide sequence ID" value="NZ_CP089984.1"/>
</dbReference>
<keyword evidence="2" id="KW-0238">DNA-binding</keyword>
<dbReference type="SMART" id="SM00342">
    <property type="entry name" value="HTH_ARAC"/>
    <property type="match status" value="1"/>
</dbReference>
<dbReference type="InterPro" id="IPR050204">
    <property type="entry name" value="AraC_XylS_family_regulators"/>
</dbReference>
<dbReference type="Gene3D" id="1.10.10.60">
    <property type="entry name" value="Homeodomain-like"/>
    <property type="match status" value="2"/>
</dbReference>
<keyword evidence="1" id="KW-0805">Transcription regulation</keyword>
<protein>
    <submittedName>
        <fullName evidence="5">AraC family transcriptional regulator</fullName>
    </submittedName>
</protein>
<dbReference type="PANTHER" id="PTHR46796">
    <property type="entry name" value="HTH-TYPE TRANSCRIPTIONAL ACTIVATOR RHAS-RELATED"/>
    <property type="match status" value="1"/>
</dbReference>
<dbReference type="SUPFAM" id="SSF46689">
    <property type="entry name" value="Homeodomain-like"/>
    <property type="match status" value="2"/>
</dbReference>
<dbReference type="InterPro" id="IPR003313">
    <property type="entry name" value="AraC-bd"/>
</dbReference>
<dbReference type="InterPro" id="IPR037923">
    <property type="entry name" value="HTH-like"/>
</dbReference>
<evidence type="ECO:0000256" key="1">
    <source>
        <dbReference type="ARBA" id="ARBA00023015"/>
    </source>
</evidence>
<evidence type="ECO:0000259" key="4">
    <source>
        <dbReference type="PROSITE" id="PS01124"/>
    </source>
</evidence>
<dbReference type="PANTHER" id="PTHR46796:SF2">
    <property type="entry name" value="TRANSCRIPTIONAL REGULATORY PROTEIN"/>
    <property type="match status" value="1"/>
</dbReference>
<evidence type="ECO:0000313" key="6">
    <source>
        <dbReference type="Proteomes" id="UP001370348"/>
    </source>
</evidence>
<dbReference type="Pfam" id="PF02311">
    <property type="entry name" value="AraC_binding"/>
    <property type="match status" value="1"/>
</dbReference>
<dbReference type="PROSITE" id="PS01124">
    <property type="entry name" value="HTH_ARAC_FAMILY_2"/>
    <property type="match status" value="1"/>
</dbReference>
<gene>
    <name evidence="5" type="ORF">LZC94_28190</name>
</gene>
<reference evidence="5 6" key="1">
    <citation type="submission" date="2021-12" db="EMBL/GenBank/DDBJ databases">
        <title>Discovery of the Pendulisporaceae a myxobacterial family with distinct sporulation behavior and unique specialized metabolism.</title>
        <authorList>
            <person name="Garcia R."/>
            <person name="Popoff A."/>
            <person name="Bader C.D."/>
            <person name="Loehr J."/>
            <person name="Walesch S."/>
            <person name="Walt C."/>
            <person name="Boldt J."/>
            <person name="Bunk B."/>
            <person name="Haeckl F.J.F.P.J."/>
            <person name="Gunesch A.P."/>
            <person name="Birkelbach J."/>
            <person name="Nuebel U."/>
            <person name="Pietschmann T."/>
            <person name="Bach T."/>
            <person name="Mueller R."/>
        </authorList>
    </citation>
    <scope>NUCLEOTIDE SEQUENCE [LARGE SCALE GENOMIC DNA]</scope>
    <source>
        <strain evidence="5 6">MSr11954</strain>
    </source>
</reference>
<dbReference type="Proteomes" id="UP001370348">
    <property type="component" value="Chromosome"/>
</dbReference>
<evidence type="ECO:0000256" key="2">
    <source>
        <dbReference type="ARBA" id="ARBA00023125"/>
    </source>
</evidence>
<name>A0ABZ2LRE8_9BACT</name>
<feature type="domain" description="HTH araC/xylS-type" evidence="4">
    <location>
        <begin position="172"/>
        <end position="269"/>
    </location>
</feature>
<sequence length="298" mass="32499">MASRYWRLDRVQGVDLLRSDASTHRYARHSHEGYALGVVEAGAHAFAARGRVWTAVPGCVIIVNPDDPHDGGPADRGRAYSYRMIYVDGAVLRGALDEAAGRRTPVPFFAEPIVHDPALARRLVRLHRAFDGTETTLEREARLLTALVELAQRHGKAPAAGDPKGGSPRDVALALAYLSENFAEDCSLAQLSALAGVDRFHLLRAFRRCLGMPPHLYQTQLRLRHAKRLLLTGASPAMAAVASGFADQSHLIRKFKAAYGVTPGEYLGRHPRRASSARPAQYPGIRRRHAGALGANVE</sequence>
<accession>A0ABZ2LRE8</accession>
<dbReference type="InterPro" id="IPR018060">
    <property type="entry name" value="HTH_AraC"/>
</dbReference>
<dbReference type="SUPFAM" id="SSF51215">
    <property type="entry name" value="Regulatory protein AraC"/>
    <property type="match status" value="1"/>
</dbReference>
<evidence type="ECO:0000256" key="3">
    <source>
        <dbReference type="ARBA" id="ARBA00023163"/>
    </source>
</evidence>
<evidence type="ECO:0000313" key="5">
    <source>
        <dbReference type="EMBL" id="WXB11726.1"/>
    </source>
</evidence>